<evidence type="ECO:0000313" key="2">
    <source>
        <dbReference type="Proteomes" id="UP001152759"/>
    </source>
</evidence>
<evidence type="ECO:0000313" key="1">
    <source>
        <dbReference type="EMBL" id="CAH0387198.1"/>
    </source>
</evidence>
<keyword evidence="2" id="KW-1185">Reference proteome</keyword>
<dbReference type="EMBL" id="OU963864">
    <property type="protein sequence ID" value="CAH0387198.1"/>
    <property type="molecule type" value="Genomic_DNA"/>
</dbReference>
<dbReference type="AlphaFoldDB" id="A0A9P0AAD9"/>
<dbReference type="Proteomes" id="UP001152759">
    <property type="component" value="Chromosome 3"/>
</dbReference>
<reference evidence="1" key="1">
    <citation type="submission" date="2021-12" db="EMBL/GenBank/DDBJ databases">
        <authorList>
            <person name="King R."/>
        </authorList>
    </citation>
    <scope>NUCLEOTIDE SEQUENCE</scope>
</reference>
<name>A0A9P0AAD9_BEMTA</name>
<proteinExistence type="predicted"/>
<protein>
    <submittedName>
        <fullName evidence="1">Uncharacterized protein</fullName>
    </submittedName>
</protein>
<sequence>MRKQNTQLTYDKFAEWCDGYNEIIFHPFSVVKAISQNKFDLYWGHSGPAVMIKTLIDYSGSGGMLDIHFLLSGRTLKKRIQEDLVYTDLFQHEEFYWGLLASTACVNAVKMDGDTYTYTLEIPNKEVNEYLKYHFQTQLEKEKGEIR</sequence>
<gene>
    <name evidence="1" type="ORF">BEMITA_LOCUS6244</name>
</gene>
<organism evidence="1 2">
    <name type="scientific">Bemisia tabaci</name>
    <name type="common">Sweetpotato whitefly</name>
    <name type="synonym">Aleurodes tabaci</name>
    <dbReference type="NCBI Taxonomy" id="7038"/>
    <lineage>
        <taxon>Eukaryota</taxon>
        <taxon>Metazoa</taxon>
        <taxon>Ecdysozoa</taxon>
        <taxon>Arthropoda</taxon>
        <taxon>Hexapoda</taxon>
        <taxon>Insecta</taxon>
        <taxon>Pterygota</taxon>
        <taxon>Neoptera</taxon>
        <taxon>Paraneoptera</taxon>
        <taxon>Hemiptera</taxon>
        <taxon>Sternorrhyncha</taxon>
        <taxon>Aleyrodoidea</taxon>
        <taxon>Aleyrodidae</taxon>
        <taxon>Aleyrodinae</taxon>
        <taxon>Bemisia</taxon>
    </lineage>
</organism>
<accession>A0A9P0AAD9</accession>